<keyword evidence="3" id="KW-0479">Metal-binding</keyword>
<evidence type="ECO:0000256" key="3">
    <source>
        <dbReference type="ARBA" id="ARBA00022723"/>
    </source>
</evidence>
<sequence length="716" mass="78641">MEVEPDQERRCRTRGVKVNVFYGELGGSSSSDDEGRRSKGRKKRKRSGLGGVAKEKRGRKPSVVKGDDGDGGVVVVVEEVGEENGDGGGGGGGDGGGEVRIGKKRGRKPSMHRVVDDGQDEENGKQGSSGLRRASANGPDTSPNPKEVDPNVDLQKLLYLLHGILPLLKHIHSEQDSEREIEAKIQGCPNSECSYELCLKCCSELREGRQPGGSEAETSQRQIVERQVTESNTKQEASIQNREGELQAALEGNNYELDTSCHSSDWRALSNGSIPCPPKESGGCGSTLLKLSRTFGSDWIAELVRKAEDLTCNFQPPNCNFSIRCSSCNYSTGMNGENTDVRQAASRENNDDNFLYCPNSASISDNQIEHFQKHWIRGEPVIVRNVFEKTPGLSWDPMVMWRACRETSAKGRLKEESQSVWAVDCLDWCEVEINTHQFFTGYVKGRTRWSGLPELLKLKDWPSSSSFEDRLPRHGAEFVSALPYSDYTNPKSGILNLATKIPDRCAKPDLGPKTYIAYGLAEEFGLGDSVTKLHCDMADAVNILTHTTEVNITPGQRSAIKKIHDQLSAGEKNVSVSGRQRRGRTQKGAPVENLPRKDLHTGKEDTPLVEKLSGKEGNVPHIDENEKKEKLDIEQSLLTSENVVETEKWNGHVCEDQLGAEGKIISSAGRGNRRGRGRGRGGGGAGAGVGVAWAINVCLWRVYQEKIYTLGRKMPH</sequence>
<gene>
    <name evidence="7" type="ORF">Scep_025444</name>
</gene>
<dbReference type="PANTHER" id="PTHR12549">
    <property type="entry name" value="JMJC DOMAIN-CONTAINING HISTONE DEMETHYLATION PROTEIN"/>
    <property type="match status" value="1"/>
</dbReference>
<dbReference type="SUPFAM" id="SSF51197">
    <property type="entry name" value="Clavaminate synthase-like"/>
    <property type="match status" value="1"/>
</dbReference>
<reference evidence="7 8" key="1">
    <citation type="submission" date="2024-01" db="EMBL/GenBank/DDBJ databases">
        <title>Genome assemblies of Stephania.</title>
        <authorList>
            <person name="Yang L."/>
        </authorList>
    </citation>
    <scope>NUCLEOTIDE SEQUENCE [LARGE SCALE GENOMIC DNA]</scope>
    <source>
        <strain evidence="7">JXDWG</strain>
        <tissue evidence="7">Leaf</tissue>
    </source>
</reference>
<dbReference type="AlphaFoldDB" id="A0AAP0HSG4"/>
<comment type="similarity">
    <text evidence="2">Belongs to the JARID1 histone demethylase family.</text>
</comment>
<protein>
    <recommendedName>
        <fullName evidence="6">JmjC domain-containing protein</fullName>
    </recommendedName>
</protein>
<organism evidence="7 8">
    <name type="scientific">Stephania cephalantha</name>
    <dbReference type="NCBI Taxonomy" id="152367"/>
    <lineage>
        <taxon>Eukaryota</taxon>
        <taxon>Viridiplantae</taxon>
        <taxon>Streptophyta</taxon>
        <taxon>Embryophyta</taxon>
        <taxon>Tracheophyta</taxon>
        <taxon>Spermatophyta</taxon>
        <taxon>Magnoliopsida</taxon>
        <taxon>Ranunculales</taxon>
        <taxon>Menispermaceae</taxon>
        <taxon>Menispermoideae</taxon>
        <taxon>Cissampelideae</taxon>
        <taxon>Stephania</taxon>
    </lineage>
</organism>
<proteinExistence type="inferred from homology"/>
<dbReference type="GO" id="GO:0032454">
    <property type="term" value="F:histone H3K9 demethylase activity"/>
    <property type="evidence" value="ECO:0007669"/>
    <property type="project" value="InterPro"/>
</dbReference>
<dbReference type="PANTHER" id="PTHR12549:SF38">
    <property type="entry name" value="JMJC DOMAIN-CONTAINING HISTONE DEMETHYLASE 2, ISOFORM A"/>
    <property type="match status" value="1"/>
</dbReference>
<dbReference type="GO" id="GO:0046872">
    <property type="term" value="F:metal ion binding"/>
    <property type="evidence" value="ECO:0007669"/>
    <property type="project" value="UniProtKB-KW"/>
</dbReference>
<dbReference type="GO" id="GO:0000118">
    <property type="term" value="C:histone deacetylase complex"/>
    <property type="evidence" value="ECO:0007669"/>
    <property type="project" value="TreeGrafter"/>
</dbReference>
<dbReference type="GO" id="GO:0006357">
    <property type="term" value="P:regulation of transcription by RNA polymerase II"/>
    <property type="evidence" value="ECO:0007669"/>
    <property type="project" value="TreeGrafter"/>
</dbReference>
<evidence type="ECO:0000313" key="7">
    <source>
        <dbReference type="EMBL" id="KAK9093975.1"/>
    </source>
</evidence>
<dbReference type="InterPro" id="IPR003347">
    <property type="entry name" value="JmjC_dom"/>
</dbReference>
<feature type="compositionally biased region" description="Basic residues" evidence="5">
    <location>
        <begin position="38"/>
        <end position="47"/>
    </location>
</feature>
<dbReference type="EMBL" id="JBBNAG010000011">
    <property type="protein sequence ID" value="KAK9093975.1"/>
    <property type="molecule type" value="Genomic_DNA"/>
</dbReference>
<evidence type="ECO:0000256" key="5">
    <source>
        <dbReference type="SAM" id="MobiDB-lite"/>
    </source>
</evidence>
<feature type="region of interest" description="Disordered" evidence="5">
    <location>
        <begin position="22"/>
        <end position="150"/>
    </location>
</feature>
<dbReference type="SMART" id="SM00558">
    <property type="entry name" value="JmjC"/>
    <property type="match status" value="1"/>
</dbReference>
<dbReference type="Proteomes" id="UP001419268">
    <property type="component" value="Unassembled WGS sequence"/>
</dbReference>
<evidence type="ECO:0000313" key="8">
    <source>
        <dbReference type="Proteomes" id="UP001419268"/>
    </source>
</evidence>
<dbReference type="Gene3D" id="2.60.120.650">
    <property type="entry name" value="Cupin"/>
    <property type="match status" value="1"/>
</dbReference>
<dbReference type="GO" id="GO:0003712">
    <property type="term" value="F:transcription coregulator activity"/>
    <property type="evidence" value="ECO:0007669"/>
    <property type="project" value="TreeGrafter"/>
</dbReference>
<evidence type="ECO:0000259" key="6">
    <source>
        <dbReference type="SMART" id="SM00558"/>
    </source>
</evidence>
<feature type="region of interest" description="Disordered" evidence="5">
    <location>
        <begin position="570"/>
        <end position="605"/>
    </location>
</feature>
<evidence type="ECO:0000256" key="1">
    <source>
        <dbReference type="ARBA" id="ARBA00004123"/>
    </source>
</evidence>
<feature type="compositionally biased region" description="Gly residues" evidence="5">
    <location>
        <begin position="86"/>
        <end position="99"/>
    </location>
</feature>
<dbReference type="GO" id="GO:0031490">
    <property type="term" value="F:chromatin DNA binding"/>
    <property type="evidence" value="ECO:0007669"/>
    <property type="project" value="TreeGrafter"/>
</dbReference>
<comment type="caution">
    <text evidence="7">The sequence shown here is derived from an EMBL/GenBank/DDBJ whole genome shotgun (WGS) entry which is preliminary data.</text>
</comment>
<name>A0AAP0HSG4_9MAGN</name>
<evidence type="ECO:0000256" key="4">
    <source>
        <dbReference type="ARBA" id="ARBA00023242"/>
    </source>
</evidence>
<feature type="compositionally biased region" description="Basic and acidic residues" evidence="5">
    <location>
        <begin position="594"/>
        <end position="605"/>
    </location>
</feature>
<feature type="compositionally biased region" description="Basic residues" evidence="5">
    <location>
        <begin position="102"/>
        <end position="111"/>
    </location>
</feature>
<comment type="subcellular location">
    <subcellularLocation>
        <location evidence="1">Nucleus</location>
    </subcellularLocation>
</comment>
<keyword evidence="4" id="KW-0539">Nucleus</keyword>
<feature type="domain" description="JmjC" evidence="6">
    <location>
        <begin position="471"/>
        <end position="670"/>
    </location>
</feature>
<evidence type="ECO:0000256" key="2">
    <source>
        <dbReference type="ARBA" id="ARBA00006801"/>
    </source>
</evidence>
<accession>A0AAP0HSG4</accession>
<dbReference type="InterPro" id="IPR045109">
    <property type="entry name" value="LSDs-like"/>
</dbReference>
<keyword evidence="8" id="KW-1185">Reference proteome</keyword>
<dbReference type="GO" id="GO:0000785">
    <property type="term" value="C:chromatin"/>
    <property type="evidence" value="ECO:0007669"/>
    <property type="project" value="TreeGrafter"/>
</dbReference>